<keyword evidence="15" id="KW-1185">Reference proteome</keyword>
<sequence length="206" mass="22346">YNECNNPQDYSCVGNQQCINTVGSYTCNCSTGYQFNASLQLCIDINECQKSVSPCHQNSSCTNTVGSYQCQCNNGYIGDGKLSCTLICTPNYCSGQGICHVVNNAPRCKCTIPGVSGDRCTQSASLASGTIIGISLGSIFGTLLIIAFMLRYYYIGKAKRETSTSSDLIAATNLKHGGITYEENKSQEAVKSIKMLPYQIFKLHRL</sequence>
<dbReference type="OrthoDB" id="10060424at2759"/>
<feature type="non-terminal residue" evidence="14">
    <location>
        <position position="1"/>
    </location>
</feature>
<dbReference type="FunFam" id="2.10.25.10:FF:000139">
    <property type="entry name" value="Fibulin-1"/>
    <property type="match status" value="1"/>
</dbReference>
<dbReference type="Gene3D" id="2.10.25.10">
    <property type="entry name" value="Laminin"/>
    <property type="match status" value="3"/>
</dbReference>
<dbReference type="PROSITE" id="PS01186">
    <property type="entry name" value="EGF_2"/>
    <property type="match status" value="2"/>
</dbReference>
<reference evidence="14 15" key="1">
    <citation type="journal article" date="2008" name="Nature">
        <title>The Trichoplax genome and the nature of placozoans.</title>
        <authorList>
            <person name="Srivastava M."/>
            <person name="Begovic E."/>
            <person name="Chapman J."/>
            <person name="Putnam N.H."/>
            <person name="Hellsten U."/>
            <person name="Kawashima T."/>
            <person name="Kuo A."/>
            <person name="Mitros T."/>
            <person name="Salamov A."/>
            <person name="Carpenter M.L."/>
            <person name="Signorovitch A.Y."/>
            <person name="Moreno M.A."/>
            <person name="Kamm K."/>
            <person name="Grimwood J."/>
            <person name="Schmutz J."/>
            <person name="Shapiro H."/>
            <person name="Grigoriev I.V."/>
            <person name="Buss L.W."/>
            <person name="Schierwater B."/>
            <person name="Dellaporta S.L."/>
            <person name="Rokhsar D.S."/>
        </authorList>
    </citation>
    <scope>NUCLEOTIDE SEQUENCE [LARGE SCALE GENOMIC DNA]</scope>
    <source>
        <strain evidence="14 15">Grell-BS-1999</strain>
    </source>
</reference>
<evidence type="ECO:0000256" key="12">
    <source>
        <dbReference type="SAM" id="Phobius"/>
    </source>
</evidence>
<dbReference type="CTD" id="6759954"/>
<dbReference type="InParanoid" id="B3SES2"/>
<dbReference type="OMA" id="PRCKCTI"/>
<evidence type="ECO:0000256" key="4">
    <source>
        <dbReference type="ARBA" id="ARBA00022729"/>
    </source>
</evidence>
<evidence type="ECO:0000256" key="8">
    <source>
        <dbReference type="ARBA" id="ARBA00023136"/>
    </source>
</evidence>
<dbReference type="InterPro" id="IPR049883">
    <property type="entry name" value="NOTCH1_EGF-like"/>
</dbReference>
<dbReference type="GO" id="GO:0005509">
    <property type="term" value="F:calcium ion binding"/>
    <property type="evidence" value="ECO:0007669"/>
    <property type="project" value="InterPro"/>
</dbReference>
<comment type="subcellular location">
    <subcellularLocation>
        <location evidence="1">Membrane</location>
        <topology evidence="1">Single-pass type I membrane protein</topology>
    </subcellularLocation>
</comment>
<dbReference type="AlphaFoldDB" id="B3SES2"/>
<keyword evidence="6" id="KW-0106">Calcium</keyword>
<evidence type="ECO:0000256" key="6">
    <source>
        <dbReference type="ARBA" id="ARBA00022837"/>
    </source>
</evidence>
<keyword evidence="8 12" id="KW-0472">Membrane</keyword>
<evidence type="ECO:0000256" key="3">
    <source>
        <dbReference type="ARBA" id="ARBA00022692"/>
    </source>
</evidence>
<dbReference type="Pfam" id="PF07645">
    <property type="entry name" value="EGF_CA"/>
    <property type="match status" value="1"/>
</dbReference>
<dbReference type="GO" id="GO:0048731">
    <property type="term" value="P:system development"/>
    <property type="evidence" value="ECO:0007669"/>
    <property type="project" value="UniProtKB-ARBA"/>
</dbReference>
<evidence type="ECO:0000256" key="9">
    <source>
        <dbReference type="ARBA" id="ARBA00023157"/>
    </source>
</evidence>
<accession>B3SES2</accession>
<name>B3SES2_TRIAD</name>
<evidence type="ECO:0000256" key="2">
    <source>
        <dbReference type="ARBA" id="ARBA00022536"/>
    </source>
</evidence>
<dbReference type="EMBL" id="DS985628">
    <property type="protein sequence ID" value="EDV18774.1"/>
    <property type="molecule type" value="Genomic_DNA"/>
</dbReference>
<dbReference type="SMART" id="SM00181">
    <property type="entry name" value="EGF"/>
    <property type="match status" value="3"/>
</dbReference>
<dbReference type="GO" id="GO:0016020">
    <property type="term" value="C:membrane"/>
    <property type="evidence" value="ECO:0007669"/>
    <property type="project" value="UniProtKB-SubCell"/>
</dbReference>
<dbReference type="InterPro" id="IPR000742">
    <property type="entry name" value="EGF"/>
</dbReference>
<dbReference type="HOGENOM" id="CLU_1334864_0_0_1"/>
<dbReference type="InterPro" id="IPR018097">
    <property type="entry name" value="EGF_Ca-bd_CS"/>
</dbReference>
<evidence type="ECO:0000256" key="7">
    <source>
        <dbReference type="ARBA" id="ARBA00022989"/>
    </source>
</evidence>
<dbReference type="PANTHER" id="PTHR24039">
    <property type="entry name" value="FIBRILLIN-RELATED"/>
    <property type="match status" value="1"/>
</dbReference>
<proteinExistence type="predicted"/>
<keyword evidence="5" id="KW-0677">Repeat</keyword>
<dbReference type="PROSITE" id="PS01187">
    <property type="entry name" value="EGF_CA"/>
    <property type="match status" value="1"/>
</dbReference>
<keyword evidence="7 12" id="KW-1133">Transmembrane helix</keyword>
<dbReference type="InterPro" id="IPR001881">
    <property type="entry name" value="EGF-like_Ca-bd_dom"/>
</dbReference>
<feature type="transmembrane region" description="Helical" evidence="12">
    <location>
        <begin position="126"/>
        <end position="150"/>
    </location>
</feature>
<dbReference type="GO" id="GO:0048513">
    <property type="term" value="P:animal organ development"/>
    <property type="evidence" value="ECO:0007669"/>
    <property type="project" value="UniProtKB-ARBA"/>
</dbReference>
<dbReference type="SMART" id="SM00179">
    <property type="entry name" value="EGF_CA"/>
    <property type="match status" value="2"/>
</dbReference>
<keyword evidence="2 11" id="KW-0245">EGF-like domain</keyword>
<feature type="domain" description="EGF-like" evidence="13">
    <location>
        <begin position="44"/>
        <end position="85"/>
    </location>
</feature>
<dbReference type="STRING" id="10228.B3SES2"/>
<dbReference type="Proteomes" id="UP000009022">
    <property type="component" value="Unassembled WGS sequence"/>
</dbReference>
<dbReference type="GeneID" id="6759954"/>
<dbReference type="CDD" id="cd00054">
    <property type="entry name" value="EGF_CA"/>
    <property type="match status" value="2"/>
</dbReference>
<keyword evidence="10" id="KW-0325">Glycoprotein</keyword>
<dbReference type="PROSITE" id="PS00010">
    <property type="entry name" value="ASX_HYDROXYL"/>
    <property type="match status" value="2"/>
</dbReference>
<dbReference type="RefSeq" id="XP_002118741.1">
    <property type="nucleotide sequence ID" value="XM_002118705.1"/>
</dbReference>
<dbReference type="Pfam" id="PF12947">
    <property type="entry name" value="EGF_3"/>
    <property type="match status" value="1"/>
</dbReference>
<dbReference type="PhylomeDB" id="B3SES2"/>
<evidence type="ECO:0000259" key="13">
    <source>
        <dbReference type="PROSITE" id="PS50026"/>
    </source>
</evidence>
<dbReference type="SUPFAM" id="SSF57196">
    <property type="entry name" value="EGF/Laminin"/>
    <property type="match status" value="2"/>
</dbReference>
<evidence type="ECO:0000256" key="1">
    <source>
        <dbReference type="ARBA" id="ARBA00004479"/>
    </source>
</evidence>
<dbReference type="eggNOG" id="KOG4291">
    <property type="taxonomic scope" value="Eukaryota"/>
</dbReference>
<evidence type="ECO:0000313" key="15">
    <source>
        <dbReference type="Proteomes" id="UP000009022"/>
    </source>
</evidence>
<protein>
    <recommendedName>
        <fullName evidence="13">EGF-like domain-containing protein</fullName>
    </recommendedName>
</protein>
<evidence type="ECO:0000256" key="11">
    <source>
        <dbReference type="PROSITE-ProRule" id="PRU00076"/>
    </source>
</evidence>
<evidence type="ECO:0000313" key="14">
    <source>
        <dbReference type="EMBL" id="EDV18774.1"/>
    </source>
</evidence>
<evidence type="ECO:0000256" key="10">
    <source>
        <dbReference type="ARBA" id="ARBA00023180"/>
    </source>
</evidence>
<keyword evidence="9" id="KW-1015">Disulfide bond</keyword>
<dbReference type="FunFam" id="2.10.25.10:FF:000202">
    <property type="entry name" value="Multiple epidermal growth factor-like domains 8"/>
    <property type="match status" value="1"/>
</dbReference>
<dbReference type="KEGG" id="tad:TRIADDRAFT_62756"/>
<keyword evidence="3 12" id="KW-0812">Transmembrane</keyword>
<comment type="caution">
    <text evidence="11">Lacks conserved residue(s) required for the propagation of feature annotation.</text>
</comment>
<organism evidence="14 15">
    <name type="scientific">Trichoplax adhaerens</name>
    <name type="common">Trichoplax reptans</name>
    <dbReference type="NCBI Taxonomy" id="10228"/>
    <lineage>
        <taxon>Eukaryota</taxon>
        <taxon>Metazoa</taxon>
        <taxon>Placozoa</taxon>
        <taxon>Uniplacotomia</taxon>
        <taxon>Trichoplacea</taxon>
        <taxon>Trichoplacidae</taxon>
        <taxon>Trichoplax</taxon>
    </lineage>
</organism>
<dbReference type="InterPro" id="IPR000152">
    <property type="entry name" value="EGF-type_Asp/Asn_hydroxyl_site"/>
</dbReference>
<dbReference type="InterPro" id="IPR024731">
    <property type="entry name" value="NELL2-like_EGF"/>
</dbReference>
<dbReference type="PROSITE" id="PS50026">
    <property type="entry name" value="EGF_3"/>
    <property type="match status" value="2"/>
</dbReference>
<keyword evidence="4" id="KW-0732">Signal</keyword>
<evidence type="ECO:0000256" key="5">
    <source>
        <dbReference type="ARBA" id="ARBA00022737"/>
    </source>
</evidence>
<feature type="domain" description="EGF-like" evidence="13">
    <location>
        <begin position="86"/>
        <end position="121"/>
    </location>
</feature>
<gene>
    <name evidence="14" type="ORF">TRIADDRAFT_62756</name>
</gene>